<evidence type="ECO:0000256" key="2">
    <source>
        <dbReference type="ARBA" id="ARBA00022723"/>
    </source>
</evidence>
<accession>A0A396IKG4</accession>
<dbReference type="InterPro" id="IPR002401">
    <property type="entry name" value="Cyt_P450_E_grp-I"/>
</dbReference>
<dbReference type="FunFam" id="1.10.630.10:FF:000011">
    <property type="entry name" value="Cytochrome P450 83B1"/>
    <property type="match status" value="1"/>
</dbReference>
<keyword evidence="5" id="KW-0503">Monooxygenase</keyword>
<dbReference type="EMBL" id="PSQE01000004">
    <property type="protein sequence ID" value="RHN63437.1"/>
    <property type="molecule type" value="Genomic_DNA"/>
</dbReference>
<sequence>MPITLSATSIFGETMALKKWSHEQIIGALSSPFCLSLLFLVSVLFVFKFAIGKSKSKTNPNQLPSPPKLPIIGNLHQLGTLPHRSLRDLSLKYGDMMLLQLGQKQNPTLVVSSADVTMEIMKNHDRIFSNRPQHIAPKILLYGCDDVGFGLYGENWKQKRKLCVSELLNMKSVQSYHFVREEEVDELVNKLREASLNDECVNLSEMIISTSNNIVCKCTLGRKYEGDNEGNVKELARKVMIYLQAFAVGDYFPSLGWIDVLSGKIREFKETFRELDSLFDQVIEERLALKKKMENDQFKKKGFVDILLQLQEGGMLGFELSNNDIKALLTDMFVGGTDTASATLEWGMSELMRHPTIMKKAQEEVRRVVGNKSKVEKDDINQMHYLKCVVKEILRFHPATPLMAPRETISSVNLKGYNIPEKTMVYVNSWAIQRDPKNWENPEEFMPERFEHSQVDFQGQDFQFIPFGFGRRGCPGMNFGVTTVEYVLASLLYWFNWKLPFETNSNEQDIDMSEVFGLVVTKKEPLRLKPIAFSF</sequence>
<evidence type="ECO:0000256" key="5">
    <source>
        <dbReference type="RuleBase" id="RU000461"/>
    </source>
</evidence>
<dbReference type="PRINTS" id="PR00463">
    <property type="entry name" value="EP450I"/>
</dbReference>
<dbReference type="GO" id="GO:0020037">
    <property type="term" value="F:heme binding"/>
    <property type="evidence" value="ECO:0007669"/>
    <property type="project" value="InterPro"/>
</dbReference>
<dbReference type="PANTHER" id="PTHR47955:SF15">
    <property type="entry name" value="CYTOCHROME P450 71A2-LIKE"/>
    <property type="match status" value="1"/>
</dbReference>
<reference evidence="8" key="1">
    <citation type="journal article" date="2018" name="Nat. Plants">
        <title>Whole-genome landscape of Medicago truncatula symbiotic genes.</title>
        <authorList>
            <person name="Pecrix Y."/>
            <person name="Staton S.E."/>
            <person name="Sallet E."/>
            <person name="Lelandais-Briere C."/>
            <person name="Moreau S."/>
            <person name="Carrere S."/>
            <person name="Blein T."/>
            <person name="Jardinaud M.F."/>
            <person name="Latrasse D."/>
            <person name="Zouine M."/>
            <person name="Zahm M."/>
            <person name="Kreplak J."/>
            <person name="Mayjonade B."/>
            <person name="Satge C."/>
            <person name="Perez M."/>
            <person name="Cauet S."/>
            <person name="Marande W."/>
            <person name="Chantry-Darmon C."/>
            <person name="Lopez-Roques C."/>
            <person name="Bouchez O."/>
            <person name="Berard A."/>
            <person name="Debelle F."/>
            <person name="Munos S."/>
            <person name="Bendahmane A."/>
            <person name="Berges H."/>
            <person name="Niebel A."/>
            <person name="Buitink J."/>
            <person name="Frugier F."/>
            <person name="Benhamed M."/>
            <person name="Crespi M."/>
            <person name="Gouzy J."/>
            <person name="Gamas P."/>
        </authorList>
    </citation>
    <scope>NUCLEOTIDE SEQUENCE [LARGE SCALE GENOMIC DNA]</scope>
    <source>
        <strain evidence="8">cv. Jemalong A17</strain>
    </source>
</reference>
<dbReference type="InterPro" id="IPR017972">
    <property type="entry name" value="Cyt_P450_CS"/>
</dbReference>
<dbReference type="PRINTS" id="PR00385">
    <property type="entry name" value="P450"/>
</dbReference>
<dbReference type="InterPro" id="IPR001128">
    <property type="entry name" value="Cyt_P450"/>
</dbReference>
<evidence type="ECO:0000313" key="8">
    <source>
        <dbReference type="Proteomes" id="UP000265566"/>
    </source>
</evidence>
<keyword evidence="3 4" id="KW-0408">Iron</keyword>
<evidence type="ECO:0000313" key="7">
    <source>
        <dbReference type="EMBL" id="RHN63437.1"/>
    </source>
</evidence>
<dbReference type="Pfam" id="PF00067">
    <property type="entry name" value="p450"/>
    <property type="match status" value="1"/>
</dbReference>
<keyword evidence="2 4" id="KW-0479">Metal-binding</keyword>
<dbReference type="SUPFAM" id="SSF48264">
    <property type="entry name" value="Cytochrome P450"/>
    <property type="match status" value="1"/>
</dbReference>
<evidence type="ECO:0000256" key="3">
    <source>
        <dbReference type="ARBA" id="ARBA00023004"/>
    </source>
</evidence>
<evidence type="ECO:0000256" key="6">
    <source>
        <dbReference type="SAM" id="Phobius"/>
    </source>
</evidence>
<dbReference type="Proteomes" id="UP000265566">
    <property type="component" value="Chromosome 4"/>
</dbReference>
<feature type="transmembrane region" description="Helical" evidence="6">
    <location>
        <begin position="26"/>
        <end position="47"/>
    </location>
</feature>
<evidence type="ECO:0000256" key="4">
    <source>
        <dbReference type="PIRSR" id="PIRSR602401-1"/>
    </source>
</evidence>
<dbReference type="Gramene" id="rna26135">
    <property type="protein sequence ID" value="RHN63437.1"/>
    <property type="gene ID" value="gene26135"/>
</dbReference>
<proteinExistence type="inferred from homology"/>
<keyword evidence="6" id="KW-0472">Membrane</keyword>
<comment type="caution">
    <text evidence="7">The sequence shown here is derived from an EMBL/GenBank/DDBJ whole genome shotgun (WGS) entry which is preliminary data.</text>
</comment>
<protein>
    <submittedName>
        <fullName evidence="7">Putative costunolide synthase</fullName>
        <ecNumber evidence="7">1.14.14.150</ecNumber>
    </submittedName>
</protein>
<dbReference type="InterPro" id="IPR036396">
    <property type="entry name" value="Cyt_P450_sf"/>
</dbReference>
<feature type="binding site" description="axial binding residue" evidence="4">
    <location>
        <position position="474"/>
    </location>
    <ligand>
        <name>heme</name>
        <dbReference type="ChEBI" id="CHEBI:30413"/>
    </ligand>
    <ligandPart>
        <name>Fe</name>
        <dbReference type="ChEBI" id="CHEBI:18248"/>
    </ligandPart>
</feature>
<comment type="cofactor">
    <cofactor evidence="4">
        <name>heme</name>
        <dbReference type="ChEBI" id="CHEBI:30413"/>
    </cofactor>
</comment>
<name>A0A396IKG4_MEDTR</name>
<evidence type="ECO:0000256" key="1">
    <source>
        <dbReference type="ARBA" id="ARBA00010617"/>
    </source>
</evidence>
<keyword evidence="6" id="KW-0812">Transmembrane</keyword>
<dbReference type="GO" id="GO:0102934">
    <property type="term" value="F:costunolide synthase activity"/>
    <property type="evidence" value="ECO:0007669"/>
    <property type="project" value="UniProtKB-EC"/>
</dbReference>
<gene>
    <name evidence="7" type="ORF">MtrunA17_Chr4g0058261</name>
</gene>
<comment type="similarity">
    <text evidence="1 5">Belongs to the cytochrome P450 family.</text>
</comment>
<dbReference type="CDD" id="cd11072">
    <property type="entry name" value="CYP71-like"/>
    <property type="match status" value="1"/>
</dbReference>
<keyword evidence="6" id="KW-1133">Transmembrane helix</keyword>
<dbReference type="GO" id="GO:0005506">
    <property type="term" value="F:iron ion binding"/>
    <property type="evidence" value="ECO:0007669"/>
    <property type="project" value="InterPro"/>
</dbReference>
<dbReference type="EC" id="1.14.14.150" evidence="7"/>
<dbReference type="PROSITE" id="PS00086">
    <property type="entry name" value="CYTOCHROME_P450"/>
    <property type="match status" value="1"/>
</dbReference>
<keyword evidence="4 5" id="KW-0349">Heme</keyword>
<dbReference type="Gene3D" id="1.10.630.10">
    <property type="entry name" value="Cytochrome P450"/>
    <property type="match status" value="1"/>
</dbReference>
<dbReference type="PANTHER" id="PTHR47955">
    <property type="entry name" value="CYTOCHROME P450 FAMILY 71 PROTEIN"/>
    <property type="match status" value="1"/>
</dbReference>
<organism evidence="7 8">
    <name type="scientific">Medicago truncatula</name>
    <name type="common">Barrel medic</name>
    <name type="synonym">Medicago tribuloides</name>
    <dbReference type="NCBI Taxonomy" id="3880"/>
    <lineage>
        <taxon>Eukaryota</taxon>
        <taxon>Viridiplantae</taxon>
        <taxon>Streptophyta</taxon>
        <taxon>Embryophyta</taxon>
        <taxon>Tracheophyta</taxon>
        <taxon>Spermatophyta</taxon>
        <taxon>Magnoliopsida</taxon>
        <taxon>eudicotyledons</taxon>
        <taxon>Gunneridae</taxon>
        <taxon>Pentapetalae</taxon>
        <taxon>rosids</taxon>
        <taxon>fabids</taxon>
        <taxon>Fabales</taxon>
        <taxon>Fabaceae</taxon>
        <taxon>Papilionoideae</taxon>
        <taxon>50 kb inversion clade</taxon>
        <taxon>NPAAA clade</taxon>
        <taxon>Hologalegina</taxon>
        <taxon>IRL clade</taxon>
        <taxon>Trifolieae</taxon>
        <taxon>Medicago</taxon>
    </lineage>
</organism>
<dbReference type="AlphaFoldDB" id="A0A396IKG4"/>
<keyword evidence="5 7" id="KW-0560">Oxidoreductase</keyword>